<sequence>MGFEIERKFLVRGDGWRKAVSDSMRICQGYLNDEQRCSVRIRISGERAWLNIKSATIGARRHEYEYEIPVADGESMLAELSCKPLIEKVRYFVPVADRVWEVDVFEGENAGLVVAELELDHPEEPFELPEWAGEEVTHDARYYNTCLSMRPFNRWSQEERYPASRE</sequence>
<proteinExistence type="predicted"/>
<feature type="domain" description="CYTH" evidence="2">
    <location>
        <begin position="2"/>
        <end position="149"/>
    </location>
</feature>
<name>A0AA35Y0M8_METCP</name>
<gene>
    <name evidence="3" type="ORF">MCNOR_2126</name>
</gene>
<dbReference type="PANTHER" id="PTHR40114">
    <property type="entry name" value="SLR0698 PROTEIN"/>
    <property type="match status" value="1"/>
</dbReference>
<protein>
    <submittedName>
        <fullName evidence="3">Inorganic triphosphatase</fullName>
        <ecNumber evidence="3">3.6.1.25</ecNumber>
    </submittedName>
</protein>
<dbReference type="InterPro" id="IPR033469">
    <property type="entry name" value="CYTH-like_dom_sf"/>
</dbReference>
<evidence type="ECO:0000256" key="1">
    <source>
        <dbReference type="PIRSR" id="PIRSR016487-1"/>
    </source>
</evidence>
<evidence type="ECO:0000259" key="2">
    <source>
        <dbReference type="PROSITE" id="PS51707"/>
    </source>
</evidence>
<dbReference type="Gene3D" id="2.40.320.10">
    <property type="entry name" value="Hypothetical Protein Pfu-838710-001"/>
    <property type="match status" value="1"/>
</dbReference>
<dbReference type="GO" id="GO:0050355">
    <property type="term" value="F:inorganic triphosphate phosphatase activity"/>
    <property type="evidence" value="ECO:0007669"/>
    <property type="project" value="UniProtKB-EC"/>
</dbReference>
<reference evidence="3" key="1">
    <citation type="submission" date="2023-03" db="EMBL/GenBank/DDBJ databases">
        <authorList>
            <person name="Pearce D."/>
        </authorList>
    </citation>
    <scope>NUCLEOTIDE SEQUENCE</scope>
    <source>
        <strain evidence="3">Mc</strain>
    </source>
</reference>
<dbReference type="PROSITE" id="PS51707">
    <property type="entry name" value="CYTH"/>
    <property type="match status" value="1"/>
</dbReference>
<feature type="active site" description="Proton acceptor" evidence="1">
    <location>
        <position position="30"/>
    </location>
</feature>
<dbReference type="CDD" id="cd07891">
    <property type="entry name" value="CYTH-like_CthTTM-like_1"/>
    <property type="match status" value="1"/>
</dbReference>
<organism evidence="3 4">
    <name type="scientific">Methylococcus capsulatus</name>
    <dbReference type="NCBI Taxonomy" id="414"/>
    <lineage>
        <taxon>Bacteria</taxon>
        <taxon>Pseudomonadati</taxon>
        <taxon>Pseudomonadota</taxon>
        <taxon>Gammaproteobacteria</taxon>
        <taxon>Methylococcales</taxon>
        <taxon>Methylococcaceae</taxon>
        <taxon>Methylococcus</taxon>
    </lineage>
</organism>
<dbReference type="Pfam" id="PF01928">
    <property type="entry name" value="CYTH"/>
    <property type="match status" value="1"/>
</dbReference>
<dbReference type="PIRSF" id="PIRSF016487">
    <property type="entry name" value="CYTH_UCP016487"/>
    <property type="match status" value="1"/>
</dbReference>
<evidence type="ECO:0000313" key="3">
    <source>
        <dbReference type="EMBL" id="CAI8830852.1"/>
    </source>
</evidence>
<dbReference type="EMBL" id="OX458332">
    <property type="protein sequence ID" value="CAI8830852.1"/>
    <property type="molecule type" value="Genomic_DNA"/>
</dbReference>
<accession>A0AA35Y0M8</accession>
<dbReference type="Proteomes" id="UP001158598">
    <property type="component" value="Chromosome"/>
</dbReference>
<dbReference type="OMA" id="WEVDEFF"/>
<keyword evidence="3" id="KW-0378">Hydrolase</keyword>
<dbReference type="EC" id="3.6.1.25" evidence="3"/>
<dbReference type="PANTHER" id="PTHR40114:SF1">
    <property type="entry name" value="SLR0698 PROTEIN"/>
    <property type="match status" value="1"/>
</dbReference>
<evidence type="ECO:0000313" key="4">
    <source>
        <dbReference type="Proteomes" id="UP001158598"/>
    </source>
</evidence>
<dbReference type="InterPro" id="IPR012042">
    <property type="entry name" value="NeuTTM/CthTTM-like"/>
</dbReference>
<dbReference type="RefSeq" id="WP_010961679.1">
    <property type="nucleotide sequence ID" value="NZ_CP079096.1"/>
</dbReference>
<dbReference type="SMART" id="SM01118">
    <property type="entry name" value="CYTH"/>
    <property type="match status" value="1"/>
</dbReference>
<dbReference type="InterPro" id="IPR023577">
    <property type="entry name" value="CYTH_domain"/>
</dbReference>
<dbReference type="GeneID" id="88224655"/>
<dbReference type="SUPFAM" id="SSF55154">
    <property type="entry name" value="CYTH-like phosphatases"/>
    <property type="match status" value="1"/>
</dbReference>
<dbReference type="AlphaFoldDB" id="A0AA35Y0M8"/>